<evidence type="ECO:0000313" key="3">
    <source>
        <dbReference type="EMBL" id="CCC94519.1"/>
    </source>
</evidence>
<evidence type="ECO:0000256" key="2">
    <source>
        <dbReference type="SAM" id="MobiDB-lite"/>
    </source>
</evidence>
<dbReference type="VEuPathDB" id="TriTrypDB:TcIL3000_10_13010"/>
<sequence>MTDWKAAANIFGRGTAAGDAIYRCYARPVKESTLDPELLERLQALRRQREEEEARIIRPKPIPKSKAPVSRPRPCAGPRISTEERARRRLAAIPRKKPATAIDKEINNFTPLPPKVFDRPPLNDDEKERLNQIFQFGEVPDKPKEFTGAMRLRYASLNKRFGLKERFDALAKRIEVLRRELHQMQDSFKLAPAESEQRDLKGPALALGPGPLKRSELRLREQQLQNDMENCLTEMKALDEEIRRINRKEALELGIDFDGCKLRNTSGVTFEA</sequence>
<name>G0UYQ2_TRYCI</name>
<protein>
    <submittedName>
        <fullName evidence="3">Uncharacterized protein TCIL3000_10_13010</fullName>
    </submittedName>
</protein>
<proteinExistence type="predicted"/>
<feature type="region of interest" description="Disordered" evidence="2">
    <location>
        <begin position="50"/>
        <end position="78"/>
    </location>
</feature>
<gene>
    <name evidence="3" type="ORF">TCIL3000_10_13010</name>
</gene>
<feature type="coiled-coil region" evidence="1">
    <location>
        <begin position="214"/>
        <end position="248"/>
    </location>
</feature>
<reference evidence="3" key="1">
    <citation type="journal article" date="2012" name="Proc. Natl. Acad. Sci. U.S.A.">
        <title>Antigenic diversity is generated by distinct evolutionary mechanisms in African trypanosome species.</title>
        <authorList>
            <person name="Jackson A.P."/>
            <person name="Berry A."/>
            <person name="Aslett M."/>
            <person name="Allison H.C."/>
            <person name="Burton P."/>
            <person name="Vavrova-Anderson J."/>
            <person name="Brown R."/>
            <person name="Browne H."/>
            <person name="Corton N."/>
            <person name="Hauser H."/>
            <person name="Gamble J."/>
            <person name="Gilderthorp R."/>
            <person name="Marcello L."/>
            <person name="McQuillan J."/>
            <person name="Otto T.D."/>
            <person name="Quail M.A."/>
            <person name="Sanders M.J."/>
            <person name="van Tonder A."/>
            <person name="Ginger M.L."/>
            <person name="Field M.C."/>
            <person name="Barry J.D."/>
            <person name="Hertz-Fowler C."/>
            <person name="Berriman M."/>
        </authorList>
    </citation>
    <scope>NUCLEOTIDE SEQUENCE</scope>
    <source>
        <strain evidence="3">IL3000</strain>
    </source>
</reference>
<evidence type="ECO:0000256" key="1">
    <source>
        <dbReference type="SAM" id="Coils"/>
    </source>
</evidence>
<keyword evidence="1" id="KW-0175">Coiled coil</keyword>
<accession>G0UYQ2</accession>
<dbReference type="EMBL" id="HE575323">
    <property type="protein sequence ID" value="CCC94519.1"/>
    <property type="molecule type" value="Genomic_DNA"/>
</dbReference>
<organism evidence="3">
    <name type="scientific">Trypanosoma congolense (strain IL3000)</name>
    <dbReference type="NCBI Taxonomy" id="1068625"/>
    <lineage>
        <taxon>Eukaryota</taxon>
        <taxon>Discoba</taxon>
        <taxon>Euglenozoa</taxon>
        <taxon>Kinetoplastea</taxon>
        <taxon>Metakinetoplastina</taxon>
        <taxon>Trypanosomatida</taxon>
        <taxon>Trypanosomatidae</taxon>
        <taxon>Trypanosoma</taxon>
        <taxon>Nannomonas</taxon>
    </lineage>
</organism>
<dbReference type="AlphaFoldDB" id="G0UYQ2"/>